<dbReference type="PANTHER" id="PTHR23239:SF367">
    <property type="entry name" value="KERATIN 15-RELATED"/>
    <property type="match status" value="1"/>
</dbReference>
<protein>
    <recommendedName>
        <fullName evidence="4">IF rod domain-containing protein</fullName>
    </recommendedName>
</protein>
<dbReference type="Pfam" id="PF00038">
    <property type="entry name" value="Filament"/>
    <property type="match status" value="1"/>
</dbReference>
<dbReference type="SUPFAM" id="SSF64593">
    <property type="entry name" value="Intermediate filament protein, coiled coil region"/>
    <property type="match status" value="1"/>
</dbReference>
<dbReference type="PANTHER" id="PTHR23239">
    <property type="entry name" value="INTERMEDIATE FILAMENT"/>
    <property type="match status" value="1"/>
</dbReference>
<proteinExistence type="predicted"/>
<sequence length="68" mass="7843">MLGGFQGKVLGLEDQLSQLRADLERQRSDYQRLLDTKTRLEMEIAEYRRLLEGDFSPIQISKSELLSG</sequence>
<evidence type="ECO:0000256" key="2">
    <source>
        <dbReference type="ARBA" id="ARBA00023054"/>
    </source>
</evidence>
<dbReference type="InterPro" id="IPR039008">
    <property type="entry name" value="IF_rod_dom"/>
</dbReference>
<keyword evidence="2 3" id="KW-0175">Coiled coil</keyword>
<dbReference type="PROSITE" id="PS51842">
    <property type="entry name" value="IF_ROD_2"/>
    <property type="match status" value="1"/>
</dbReference>
<evidence type="ECO:0000256" key="1">
    <source>
        <dbReference type="ARBA" id="ARBA00022754"/>
    </source>
</evidence>
<evidence type="ECO:0000256" key="3">
    <source>
        <dbReference type="SAM" id="Coils"/>
    </source>
</evidence>
<keyword evidence="6" id="KW-1185">Reference proteome</keyword>
<feature type="domain" description="IF rod" evidence="4">
    <location>
        <begin position="1"/>
        <end position="58"/>
    </location>
</feature>
<evidence type="ECO:0000313" key="6">
    <source>
        <dbReference type="Proteomes" id="UP000823561"/>
    </source>
</evidence>
<evidence type="ECO:0000313" key="5">
    <source>
        <dbReference type="EMBL" id="KAG5280296.1"/>
    </source>
</evidence>
<dbReference type="Gene3D" id="1.20.5.170">
    <property type="match status" value="1"/>
</dbReference>
<name>A0AAV6H3F9_9TELE</name>
<evidence type="ECO:0000259" key="4">
    <source>
        <dbReference type="PROSITE" id="PS51842"/>
    </source>
</evidence>
<feature type="coiled-coil region" evidence="3">
    <location>
        <begin position="9"/>
        <end position="50"/>
    </location>
</feature>
<dbReference type="GO" id="GO:0005198">
    <property type="term" value="F:structural molecule activity"/>
    <property type="evidence" value="ECO:0007669"/>
    <property type="project" value="InterPro"/>
</dbReference>
<gene>
    <name evidence="5" type="ORF">AALO_G00087400</name>
</gene>
<dbReference type="AlphaFoldDB" id="A0AAV6H3F9"/>
<keyword evidence="1" id="KW-0403">Intermediate filament</keyword>
<dbReference type="Proteomes" id="UP000823561">
    <property type="component" value="Chromosome 6"/>
</dbReference>
<dbReference type="EMBL" id="JADWDJ010000006">
    <property type="protein sequence ID" value="KAG5280296.1"/>
    <property type="molecule type" value="Genomic_DNA"/>
</dbReference>
<accession>A0AAV6H3F9</accession>
<organism evidence="5 6">
    <name type="scientific">Alosa alosa</name>
    <name type="common">allis shad</name>
    <dbReference type="NCBI Taxonomy" id="278164"/>
    <lineage>
        <taxon>Eukaryota</taxon>
        <taxon>Metazoa</taxon>
        <taxon>Chordata</taxon>
        <taxon>Craniata</taxon>
        <taxon>Vertebrata</taxon>
        <taxon>Euteleostomi</taxon>
        <taxon>Actinopterygii</taxon>
        <taxon>Neopterygii</taxon>
        <taxon>Teleostei</taxon>
        <taxon>Clupei</taxon>
        <taxon>Clupeiformes</taxon>
        <taxon>Clupeoidei</taxon>
        <taxon>Clupeidae</taxon>
        <taxon>Alosa</taxon>
    </lineage>
</organism>
<dbReference type="GO" id="GO:0005882">
    <property type="term" value="C:intermediate filament"/>
    <property type="evidence" value="ECO:0007669"/>
    <property type="project" value="UniProtKB-KW"/>
</dbReference>
<comment type="caution">
    <text evidence="5">The sequence shown here is derived from an EMBL/GenBank/DDBJ whole genome shotgun (WGS) entry which is preliminary data.</text>
</comment>
<dbReference type="InterPro" id="IPR002957">
    <property type="entry name" value="Keratin_I"/>
</dbReference>
<reference evidence="5" key="1">
    <citation type="submission" date="2020-10" db="EMBL/GenBank/DDBJ databases">
        <title>Chromosome-scale genome assembly of the Allis shad, Alosa alosa.</title>
        <authorList>
            <person name="Margot Z."/>
            <person name="Christophe K."/>
            <person name="Cabau C."/>
            <person name="Louis A."/>
            <person name="Berthelot C."/>
            <person name="Parey E."/>
            <person name="Roest Crollius H."/>
            <person name="Montfort J."/>
            <person name="Robinson-Rechavi M."/>
            <person name="Bucao C."/>
            <person name="Bouchez O."/>
            <person name="Gislard M."/>
            <person name="Lluch J."/>
            <person name="Milhes M."/>
            <person name="Lampietro C."/>
            <person name="Lopez Roques C."/>
            <person name="Donnadieu C."/>
            <person name="Braasch I."/>
            <person name="Desvignes T."/>
            <person name="Postlethwait J."/>
            <person name="Bobe J."/>
            <person name="Guiguen Y."/>
        </authorList>
    </citation>
    <scope>NUCLEOTIDE SEQUENCE</scope>
    <source>
        <strain evidence="5">M-15738</strain>
        <tissue evidence="5">Blood</tissue>
    </source>
</reference>